<evidence type="ECO:0000256" key="1">
    <source>
        <dbReference type="ARBA" id="ARBA00023172"/>
    </source>
</evidence>
<sequence>MSRVHVKLTRFEKLNAAPVALIFVDNDIEPHSASYLLSVLDRGHPLSQIKTTAFTIKRFFDYCIEYRIDFPACFKRMEPLPSGTIEHLAGFLSARIDTGEPVDENTFKYRWSHIKAFLKHVWRFYQERVIDPEALKAAQVKQAMMEEALKEYGTFGYKADKKDRIGLTPELKAEFFNIIFPGKENDLNPWKSERIRWRNYCLFLTMILGSNRKGESLNLTINDFSLTGPASQPRYFEFQKHDTVMSNYGTRSIRPAQKTKGRRVVLAPQLAAVFEHYITHIRPKFEGAKRYPHMFLSLRDGEPISVNTPNESLKQLIDKHPQFKGLLSPHILRNTWADMLNEALDEKYQHQGPLAKQGLKAAALEYGGGWTKGSAMVERYPKGSTERAVAELHLQIHERIFTESKEESNGKKR</sequence>
<dbReference type="InterPro" id="IPR011010">
    <property type="entry name" value="DNA_brk_join_enz"/>
</dbReference>
<evidence type="ECO:0000313" key="3">
    <source>
        <dbReference type="Proteomes" id="UP000629025"/>
    </source>
</evidence>
<comment type="caution">
    <text evidence="2">The sequence shown here is derived from an EMBL/GenBank/DDBJ whole genome shotgun (WGS) entry which is preliminary data.</text>
</comment>
<name>A0ABQ1K8S6_9GAMM</name>
<reference evidence="3" key="1">
    <citation type="journal article" date="2019" name="Int. J. Syst. Evol. Microbiol.">
        <title>The Global Catalogue of Microorganisms (GCM) 10K type strain sequencing project: providing services to taxonomists for standard genome sequencing and annotation.</title>
        <authorList>
            <consortium name="The Broad Institute Genomics Platform"/>
            <consortium name="The Broad Institute Genome Sequencing Center for Infectious Disease"/>
            <person name="Wu L."/>
            <person name="Ma J."/>
        </authorList>
    </citation>
    <scope>NUCLEOTIDE SEQUENCE [LARGE SCALE GENOMIC DNA]</scope>
    <source>
        <strain evidence="3">CGMCC 1.15341</strain>
    </source>
</reference>
<dbReference type="SUPFAM" id="SSF56349">
    <property type="entry name" value="DNA breaking-rejoining enzymes"/>
    <property type="match status" value="1"/>
</dbReference>
<keyword evidence="3" id="KW-1185">Reference proteome</keyword>
<dbReference type="EMBL" id="BMIJ01000002">
    <property type="protein sequence ID" value="GGB87425.1"/>
    <property type="molecule type" value="Genomic_DNA"/>
</dbReference>
<protein>
    <submittedName>
        <fullName evidence="2">Integrase</fullName>
    </submittedName>
</protein>
<dbReference type="Proteomes" id="UP000629025">
    <property type="component" value="Unassembled WGS sequence"/>
</dbReference>
<accession>A0ABQ1K8S6</accession>
<proteinExistence type="predicted"/>
<evidence type="ECO:0000313" key="2">
    <source>
        <dbReference type="EMBL" id="GGB87425.1"/>
    </source>
</evidence>
<gene>
    <name evidence="2" type="ORF">GCM10011352_11720</name>
</gene>
<dbReference type="InterPro" id="IPR013762">
    <property type="entry name" value="Integrase-like_cat_sf"/>
</dbReference>
<keyword evidence="1" id="KW-0233">DNA recombination</keyword>
<organism evidence="2 3">
    <name type="scientific">Marinobacterium zhoushanense</name>
    <dbReference type="NCBI Taxonomy" id="1679163"/>
    <lineage>
        <taxon>Bacteria</taxon>
        <taxon>Pseudomonadati</taxon>
        <taxon>Pseudomonadota</taxon>
        <taxon>Gammaproteobacteria</taxon>
        <taxon>Oceanospirillales</taxon>
        <taxon>Oceanospirillaceae</taxon>
        <taxon>Marinobacterium</taxon>
    </lineage>
</organism>
<dbReference type="Gene3D" id="1.10.443.10">
    <property type="entry name" value="Intergrase catalytic core"/>
    <property type="match status" value="1"/>
</dbReference>
<dbReference type="RefSeq" id="WP_188746246.1">
    <property type="nucleotide sequence ID" value="NZ_BMIJ01000002.1"/>
</dbReference>